<dbReference type="GO" id="GO:0009097">
    <property type="term" value="P:isoleucine biosynthetic process"/>
    <property type="evidence" value="ECO:0007669"/>
    <property type="project" value="TreeGrafter"/>
</dbReference>
<dbReference type="PATRIC" id="fig|45073.5.peg.1337"/>
<organism evidence="7 8">
    <name type="scientific">Legionella quinlivanii</name>
    <dbReference type="NCBI Taxonomy" id="45073"/>
    <lineage>
        <taxon>Bacteria</taxon>
        <taxon>Pseudomonadati</taxon>
        <taxon>Pseudomonadota</taxon>
        <taxon>Gammaproteobacteria</taxon>
        <taxon>Legionellales</taxon>
        <taxon>Legionellaceae</taxon>
        <taxon>Legionella</taxon>
    </lineage>
</organism>
<dbReference type="SUPFAM" id="SSF52518">
    <property type="entry name" value="Thiamin diphosphate-binding fold (THDP-binding)"/>
    <property type="match status" value="2"/>
</dbReference>
<dbReference type="Proteomes" id="UP000054618">
    <property type="component" value="Unassembled WGS sequence"/>
</dbReference>
<dbReference type="InterPro" id="IPR029035">
    <property type="entry name" value="DHS-like_NAD/FAD-binding_dom"/>
</dbReference>
<evidence type="ECO:0000256" key="3">
    <source>
        <dbReference type="RuleBase" id="RU362132"/>
    </source>
</evidence>
<dbReference type="CDD" id="cd07035">
    <property type="entry name" value="TPP_PYR_POX_like"/>
    <property type="match status" value="1"/>
</dbReference>
<dbReference type="OrthoDB" id="3194735at2"/>
<dbReference type="InterPro" id="IPR012000">
    <property type="entry name" value="Thiamin_PyroP_enz_cen_dom"/>
</dbReference>
<dbReference type="GO" id="GO:0000287">
    <property type="term" value="F:magnesium ion binding"/>
    <property type="evidence" value="ECO:0007669"/>
    <property type="project" value="InterPro"/>
</dbReference>
<proteinExistence type="inferred from homology"/>
<dbReference type="CDD" id="cd02003">
    <property type="entry name" value="TPP_IolD"/>
    <property type="match status" value="1"/>
</dbReference>
<name>A0A0W0XZW7_9GAMM</name>
<protein>
    <submittedName>
        <fullName evidence="7">Myo-inositol catabolism protein IolD</fullName>
    </submittedName>
</protein>
<evidence type="ECO:0000259" key="4">
    <source>
        <dbReference type="Pfam" id="PF00205"/>
    </source>
</evidence>
<dbReference type="Pfam" id="PF02776">
    <property type="entry name" value="TPP_enzyme_N"/>
    <property type="match status" value="1"/>
</dbReference>
<dbReference type="InterPro" id="IPR011766">
    <property type="entry name" value="TPP_enzyme_TPP-bd"/>
</dbReference>
<dbReference type="GO" id="GO:0005948">
    <property type="term" value="C:acetolactate synthase complex"/>
    <property type="evidence" value="ECO:0007669"/>
    <property type="project" value="TreeGrafter"/>
</dbReference>
<sequence>MQTIKLTTAQALLRFLANQYIKLDGIEYRFVQGIFGIFGHGNVTGIGEALEYDTSGLTYYQGHNEQGMAHAATAYAKQKNRLGIFACTSSIGPGATNMITAAATATTNRIPLLLLPGDIFSCRQPDPVLQQLEVSHDYTISVNDCFKPVSKYWDRIQRPEQLISACMNALRVLTDPAETGAVTLCLPQDVQSESYDYPEPFFAKRVWRIERESVSQEAIDEAARLLLNAQKPLIIAGGGVHYSLAADTLAEFVSQHQIPVAETQAGKSALPASHPMNVGGIGVTGSEAANLLAAQADLILVVGSRLQDFTTASKWGFKNETCQLINLNISRFDAVKMDSMILKGDAKRGLLQLSQSMKNFETSPGYRQHIQRYRKAWQDELTRVIAIPEKRANGLSQTAILGLLNQLTTKNDVIIGAAGSLPGDLHRLWQSKTAKDYHLEYAYSCMGYEISAGLGVRMAKEKEEGEVYVLVGDGSYIMLHSELLTCIQEKLKITVILFDNHGYQCIRNLQEANGSMGFGNEFRYRSLQSKQLDGDYIKIDFCRYAEALGAQSIYVDSYDDFKTALVNAKQNTGSSVIVLPVLPKTMSKGYETWWRVGVAAVSNSKKVRAAHANMQQQIESAKLF</sequence>
<dbReference type="AlphaFoldDB" id="A0A0W0XZW7"/>
<dbReference type="InterPro" id="IPR045229">
    <property type="entry name" value="TPP_enz"/>
</dbReference>
<dbReference type="GO" id="GO:0050660">
    <property type="term" value="F:flavin adenine dinucleotide binding"/>
    <property type="evidence" value="ECO:0007669"/>
    <property type="project" value="TreeGrafter"/>
</dbReference>
<dbReference type="RefSeq" id="WP_058507897.1">
    <property type="nucleotide sequence ID" value="NZ_CAAAIK010000005.1"/>
</dbReference>
<evidence type="ECO:0000256" key="2">
    <source>
        <dbReference type="ARBA" id="ARBA00023052"/>
    </source>
</evidence>
<keyword evidence="8" id="KW-1185">Reference proteome</keyword>
<comment type="caution">
    <text evidence="7">The sequence shown here is derived from an EMBL/GenBank/DDBJ whole genome shotgun (WGS) entry which is preliminary data.</text>
</comment>
<dbReference type="GO" id="GO:0003984">
    <property type="term" value="F:acetolactate synthase activity"/>
    <property type="evidence" value="ECO:0007669"/>
    <property type="project" value="TreeGrafter"/>
</dbReference>
<accession>A0A0W0XZW7</accession>
<dbReference type="InterPro" id="IPR030817">
    <property type="entry name" value="Myo_inos_IolD"/>
</dbReference>
<comment type="similarity">
    <text evidence="1 3">Belongs to the TPP enzyme family.</text>
</comment>
<evidence type="ECO:0000313" key="7">
    <source>
        <dbReference type="EMBL" id="KTD49942.1"/>
    </source>
</evidence>
<dbReference type="EMBL" id="LNYS01000008">
    <property type="protein sequence ID" value="KTD49942.1"/>
    <property type="molecule type" value="Genomic_DNA"/>
</dbReference>
<dbReference type="Gene3D" id="3.40.50.1220">
    <property type="entry name" value="TPP-binding domain"/>
    <property type="match status" value="1"/>
</dbReference>
<feature type="domain" description="Thiamine pyrophosphate enzyme N-terminal TPP-binding" evidence="6">
    <location>
        <begin position="31"/>
        <end position="125"/>
    </location>
</feature>
<dbReference type="Pfam" id="PF00205">
    <property type="entry name" value="TPP_enzyme_M"/>
    <property type="match status" value="1"/>
</dbReference>
<dbReference type="PANTHER" id="PTHR18968:SF9">
    <property type="entry name" value="3D-(3,5_4)-TRIHYDROXYCYCLOHEXANE-1,2-DIONE HYDROLASE"/>
    <property type="match status" value="1"/>
</dbReference>
<dbReference type="Gene3D" id="3.40.50.970">
    <property type="match status" value="2"/>
</dbReference>
<dbReference type="InterPro" id="IPR012001">
    <property type="entry name" value="Thiamin_PyroP_enz_TPP-bd_dom"/>
</dbReference>
<dbReference type="STRING" id="45073.Lqui_1267"/>
<dbReference type="GO" id="GO:0016823">
    <property type="term" value="F:hydrolase activity, acting on acid carbon-carbon bonds, in ketonic substances"/>
    <property type="evidence" value="ECO:0007669"/>
    <property type="project" value="InterPro"/>
</dbReference>
<evidence type="ECO:0000259" key="6">
    <source>
        <dbReference type="Pfam" id="PF02776"/>
    </source>
</evidence>
<dbReference type="SUPFAM" id="SSF52467">
    <property type="entry name" value="DHS-like NAD/FAD-binding domain"/>
    <property type="match status" value="1"/>
</dbReference>
<dbReference type="PANTHER" id="PTHR18968">
    <property type="entry name" value="THIAMINE PYROPHOSPHATE ENZYMES"/>
    <property type="match status" value="1"/>
</dbReference>
<dbReference type="GO" id="GO:0030976">
    <property type="term" value="F:thiamine pyrophosphate binding"/>
    <property type="evidence" value="ECO:0007669"/>
    <property type="project" value="InterPro"/>
</dbReference>
<feature type="domain" description="Thiamine pyrophosphate enzyme TPP-binding" evidence="5">
    <location>
        <begin position="418"/>
        <end position="578"/>
    </location>
</feature>
<reference evidence="7 8" key="1">
    <citation type="submission" date="2015-11" db="EMBL/GenBank/DDBJ databases">
        <title>Genomic analysis of 38 Legionella species identifies large and diverse effector repertoires.</title>
        <authorList>
            <person name="Burstein D."/>
            <person name="Amaro F."/>
            <person name="Zusman T."/>
            <person name="Lifshitz Z."/>
            <person name="Cohen O."/>
            <person name="Gilbert J.A."/>
            <person name="Pupko T."/>
            <person name="Shuman H.A."/>
            <person name="Segal G."/>
        </authorList>
    </citation>
    <scope>NUCLEOTIDE SEQUENCE [LARGE SCALE GENOMIC DNA]</scope>
    <source>
        <strain evidence="7 8">CDC#1442-AUS-E</strain>
    </source>
</reference>
<evidence type="ECO:0000256" key="1">
    <source>
        <dbReference type="ARBA" id="ARBA00007812"/>
    </source>
</evidence>
<evidence type="ECO:0000313" key="8">
    <source>
        <dbReference type="Proteomes" id="UP000054618"/>
    </source>
</evidence>
<dbReference type="InterPro" id="IPR029061">
    <property type="entry name" value="THDP-binding"/>
</dbReference>
<dbReference type="GO" id="GO:0019310">
    <property type="term" value="P:inositol catabolic process"/>
    <property type="evidence" value="ECO:0007669"/>
    <property type="project" value="InterPro"/>
</dbReference>
<dbReference type="Pfam" id="PF02775">
    <property type="entry name" value="TPP_enzyme_C"/>
    <property type="match status" value="1"/>
</dbReference>
<dbReference type="GO" id="GO:0009099">
    <property type="term" value="P:L-valine biosynthetic process"/>
    <property type="evidence" value="ECO:0007669"/>
    <property type="project" value="TreeGrafter"/>
</dbReference>
<dbReference type="NCBIfam" id="TIGR04377">
    <property type="entry name" value="myo_inos_iolD"/>
    <property type="match status" value="1"/>
</dbReference>
<feature type="domain" description="Thiamine pyrophosphate enzyme central" evidence="4">
    <location>
        <begin position="219"/>
        <end position="352"/>
    </location>
</feature>
<evidence type="ECO:0000259" key="5">
    <source>
        <dbReference type="Pfam" id="PF02775"/>
    </source>
</evidence>
<gene>
    <name evidence="7" type="primary">iolD</name>
    <name evidence="7" type="ORF">Lqui_1267</name>
</gene>
<keyword evidence="2 3" id="KW-0786">Thiamine pyrophosphate</keyword>